<dbReference type="PANTHER" id="PTHR33057:SF26">
    <property type="entry name" value="TRANSCRIPTION REPRESSOR OFP13"/>
    <property type="match status" value="1"/>
</dbReference>
<dbReference type="NCBIfam" id="TIGR01568">
    <property type="entry name" value="A_thal_3678"/>
    <property type="match status" value="1"/>
</dbReference>
<evidence type="ECO:0000256" key="6">
    <source>
        <dbReference type="RuleBase" id="RU367028"/>
    </source>
</evidence>
<dbReference type="AlphaFoldDB" id="A0A9Q1KAF4"/>
<comment type="caution">
    <text evidence="8">The sequence shown here is derived from an EMBL/GenBank/DDBJ whole genome shotgun (WGS) entry which is preliminary data.</text>
</comment>
<dbReference type="GO" id="GO:0005634">
    <property type="term" value="C:nucleus"/>
    <property type="evidence" value="ECO:0007669"/>
    <property type="project" value="UniProtKB-SubCell"/>
</dbReference>
<evidence type="ECO:0000256" key="5">
    <source>
        <dbReference type="ARBA" id="ARBA00023242"/>
    </source>
</evidence>
<dbReference type="Pfam" id="PF04844">
    <property type="entry name" value="Ovate"/>
    <property type="match status" value="1"/>
</dbReference>
<comment type="function">
    <text evidence="6">Transcriptional repressor that regulates multiple aspects of plant growth and development.</text>
</comment>
<organism evidence="8 9">
    <name type="scientific">Carnegiea gigantea</name>
    <dbReference type="NCBI Taxonomy" id="171969"/>
    <lineage>
        <taxon>Eukaryota</taxon>
        <taxon>Viridiplantae</taxon>
        <taxon>Streptophyta</taxon>
        <taxon>Embryophyta</taxon>
        <taxon>Tracheophyta</taxon>
        <taxon>Spermatophyta</taxon>
        <taxon>Magnoliopsida</taxon>
        <taxon>eudicotyledons</taxon>
        <taxon>Gunneridae</taxon>
        <taxon>Pentapetalae</taxon>
        <taxon>Caryophyllales</taxon>
        <taxon>Cactineae</taxon>
        <taxon>Cactaceae</taxon>
        <taxon>Cactoideae</taxon>
        <taxon>Echinocereeae</taxon>
        <taxon>Carnegiea</taxon>
    </lineage>
</organism>
<name>A0A9Q1KAF4_9CARY</name>
<dbReference type="InterPro" id="IPR038933">
    <property type="entry name" value="Ovate"/>
</dbReference>
<evidence type="ECO:0000256" key="4">
    <source>
        <dbReference type="ARBA" id="ARBA00023163"/>
    </source>
</evidence>
<keyword evidence="2 6" id="KW-0678">Repressor</keyword>
<keyword evidence="9" id="KW-1185">Reference proteome</keyword>
<evidence type="ECO:0000256" key="1">
    <source>
        <dbReference type="ARBA" id="ARBA00004123"/>
    </source>
</evidence>
<dbReference type="PROSITE" id="PS51754">
    <property type="entry name" value="OVATE"/>
    <property type="match status" value="1"/>
</dbReference>
<keyword evidence="5 6" id="KW-0539">Nucleus</keyword>
<dbReference type="Proteomes" id="UP001153076">
    <property type="component" value="Unassembled WGS sequence"/>
</dbReference>
<comment type="subcellular location">
    <subcellularLocation>
        <location evidence="1 6">Nucleus</location>
    </subcellularLocation>
</comment>
<dbReference type="EMBL" id="JAKOGI010000225">
    <property type="protein sequence ID" value="KAJ8439278.1"/>
    <property type="molecule type" value="Genomic_DNA"/>
</dbReference>
<dbReference type="GO" id="GO:0045892">
    <property type="term" value="P:negative regulation of DNA-templated transcription"/>
    <property type="evidence" value="ECO:0007669"/>
    <property type="project" value="UniProtKB-UniRule"/>
</dbReference>
<dbReference type="InterPro" id="IPR006458">
    <property type="entry name" value="Ovate_C"/>
</dbReference>
<accession>A0A9Q1KAF4</accession>
<dbReference type="OrthoDB" id="689823at2759"/>
<sequence>MGMMKKLKLCTSCTQNPRTASFRASVNHGSGYHDLDVVGTPESWFTNSAELDELSPLAISGESHSSCVEAVIRGAQQDHRLLFEPGVETSSVLWAPQSVTVEMDSDDPRADFKSSMEEMVDNLGMSKNDWEALEDLLSWYLKVNEKSNHGYIVGAFVDLVDGFVVDHDDDESELIDVKSMTCFLSAPSSSLSSSLGSNSAQFLEGNMKGCNN</sequence>
<evidence type="ECO:0000313" key="9">
    <source>
        <dbReference type="Proteomes" id="UP001153076"/>
    </source>
</evidence>
<evidence type="ECO:0000256" key="3">
    <source>
        <dbReference type="ARBA" id="ARBA00023015"/>
    </source>
</evidence>
<dbReference type="PANTHER" id="PTHR33057">
    <property type="entry name" value="TRANSCRIPTION REPRESSOR OFP7-RELATED"/>
    <property type="match status" value="1"/>
</dbReference>
<protein>
    <recommendedName>
        <fullName evidence="6">Transcription repressor</fullName>
    </recommendedName>
    <alternativeName>
        <fullName evidence="6">Ovate family protein</fullName>
    </alternativeName>
</protein>
<feature type="domain" description="OVATE" evidence="7">
    <location>
        <begin position="101"/>
        <end position="162"/>
    </location>
</feature>
<proteinExistence type="predicted"/>
<evidence type="ECO:0000256" key="2">
    <source>
        <dbReference type="ARBA" id="ARBA00022491"/>
    </source>
</evidence>
<keyword evidence="3 6" id="KW-0805">Transcription regulation</keyword>
<gene>
    <name evidence="8" type="ORF">Cgig2_016826</name>
</gene>
<evidence type="ECO:0000259" key="7">
    <source>
        <dbReference type="PROSITE" id="PS51754"/>
    </source>
</evidence>
<keyword evidence="4 6" id="KW-0804">Transcription</keyword>
<evidence type="ECO:0000313" key="8">
    <source>
        <dbReference type="EMBL" id="KAJ8439278.1"/>
    </source>
</evidence>
<reference evidence="8" key="1">
    <citation type="submission" date="2022-04" db="EMBL/GenBank/DDBJ databases">
        <title>Carnegiea gigantea Genome sequencing and assembly v2.</title>
        <authorList>
            <person name="Copetti D."/>
            <person name="Sanderson M.J."/>
            <person name="Burquez A."/>
            <person name="Wojciechowski M.F."/>
        </authorList>
    </citation>
    <scope>NUCLEOTIDE SEQUENCE</scope>
    <source>
        <strain evidence="8">SGP5-SGP5p</strain>
        <tissue evidence="8">Aerial part</tissue>
    </source>
</reference>